<protein>
    <submittedName>
        <fullName evidence="1">Uncharacterized protein</fullName>
    </submittedName>
</protein>
<reference evidence="1" key="1">
    <citation type="journal article" date="2015" name="Proc. Natl. Acad. Sci. U.S.A.">
        <title>Networks of energetic and metabolic interactions define dynamics in microbial communities.</title>
        <authorList>
            <person name="Embree M."/>
            <person name="Liu J.K."/>
            <person name="Al-Bassam M.M."/>
            <person name="Zengler K."/>
        </authorList>
    </citation>
    <scope>NUCLEOTIDE SEQUENCE</scope>
</reference>
<dbReference type="AlphaFoldDB" id="A0A0W8FF96"/>
<proteinExistence type="predicted"/>
<organism evidence="1">
    <name type="scientific">hydrocarbon metagenome</name>
    <dbReference type="NCBI Taxonomy" id="938273"/>
    <lineage>
        <taxon>unclassified sequences</taxon>
        <taxon>metagenomes</taxon>
        <taxon>ecological metagenomes</taxon>
    </lineage>
</organism>
<dbReference type="EMBL" id="LNQE01001277">
    <property type="protein sequence ID" value="KUG19543.1"/>
    <property type="molecule type" value="Genomic_DNA"/>
</dbReference>
<sequence>MPAEKKYLAIPLLSSKGNADFTGSAIGSRIIYHQNYINLTININIQRKNIRQQKLTAVLGMSVAGFFRFQCALARNSKVTPKIWFLTRTGG</sequence>
<gene>
    <name evidence="1" type="ORF">ASZ90_010723</name>
</gene>
<comment type="caution">
    <text evidence="1">The sequence shown here is derived from an EMBL/GenBank/DDBJ whole genome shotgun (WGS) entry which is preliminary data.</text>
</comment>
<accession>A0A0W8FF96</accession>
<name>A0A0W8FF96_9ZZZZ</name>
<evidence type="ECO:0000313" key="1">
    <source>
        <dbReference type="EMBL" id="KUG19543.1"/>
    </source>
</evidence>